<dbReference type="Proteomes" id="UP001140074">
    <property type="component" value="Unassembled WGS sequence"/>
</dbReference>
<comment type="caution">
    <text evidence="2">The sequence shown here is derived from an EMBL/GenBank/DDBJ whole genome shotgun (WGS) entry which is preliminary data.</text>
</comment>
<evidence type="ECO:0000313" key="3">
    <source>
        <dbReference type="Proteomes" id="UP001140074"/>
    </source>
</evidence>
<proteinExistence type="predicted"/>
<feature type="region of interest" description="Disordered" evidence="1">
    <location>
        <begin position="144"/>
        <end position="266"/>
    </location>
</feature>
<feature type="compositionally biased region" description="Low complexity" evidence="1">
    <location>
        <begin position="148"/>
        <end position="163"/>
    </location>
</feature>
<accession>A0A9W8M5U9</accession>
<sequence>MNRPRTNHAATLQPLSQLTFRLSQRPPSGQRSIQQCLSRADSIEDVESSPASLADEVLEDCPSGDKRYNGPSHNHLTPLLMSSPLRSPRMAGSTPTERRPPAWPVLASTQSAADVLGSPTRARGGGESILVRVPLSHICKNKGALPASSVHSSSACGSPRRSSVLAPQPSAITLTQPQSQRRHQHKLLPASPPSVHCSPLRPISAYRQNVSPQSAPPKRHPLSQRPDVLFGDTPLRGALPDHSLALSPSTLPSKDHTPTKRPRKDGVTVTEFCASTSRLKSDYSMWWHCMNGSADSSLVCLKSPASLRLHVFSAQRVVRPHLFSAQASVAEVLLGSEPLLVAGQPLTLLLSFALCMDVVPQIAMRMMNIVAALENTSDDADPMCAEEPVVIEVHKPWRVQGLGDDMCLLISRFSIM</sequence>
<evidence type="ECO:0000313" key="2">
    <source>
        <dbReference type="EMBL" id="KAJ2865680.1"/>
    </source>
</evidence>
<dbReference type="EMBL" id="JANBUY010000054">
    <property type="protein sequence ID" value="KAJ2865680.1"/>
    <property type="molecule type" value="Genomic_DNA"/>
</dbReference>
<evidence type="ECO:0000256" key="1">
    <source>
        <dbReference type="SAM" id="MobiDB-lite"/>
    </source>
</evidence>
<protein>
    <submittedName>
        <fullName evidence="2">Uncharacterized protein</fullName>
    </submittedName>
</protein>
<name>A0A9W8M5U9_9FUNG</name>
<reference evidence="2" key="1">
    <citation type="submission" date="2022-07" db="EMBL/GenBank/DDBJ databases">
        <title>Phylogenomic reconstructions and comparative analyses of Kickxellomycotina fungi.</title>
        <authorList>
            <person name="Reynolds N.K."/>
            <person name="Stajich J.E."/>
            <person name="Barry K."/>
            <person name="Grigoriev I.V."/>
            <person name="Crous P."/>
            <person name="Smith M.E."/>
        </authorList>
    </citation>
    <scope>NUCLEOTIDE SEQUENCE</scope>
    <source>
        <strain evidence="2">RSA 476</strain>
    </source>
</reference>
<gene>
    <name evidence="2" type="ORF">GGH94_002041</name>
</gene>
<keyword evidence="3" id="KW-1185">Reference proteome</keyword>
<organism evidence="2 3">
    <name type="scientific">Coemansia aciculifera</name>
    <dbReference type="NCBI Taxonomy" id="417176"/>
    <lineage>
        <taxon>Eukaryota</taxon>
        <taxon>Fungi</taxon>
        <taxon>Fungi incertae sedis</taxon>
        <taxon>Zoopagomycota</taxon>
        <taxon>Kickxellomycotina</taxon>
        <taxon>Kickxellomycetes</taxon>
        <taxon>Kickxellales</taxon>
        <taxon>Kickxellaceae</taxon>
        <taxon>Coemansia</taxon>
    </lineage>
</organism>
<feature type="region of interest" description="Disordered" evidence="1">
    <location>
        <begin position="60"/>
        <end position="102"/>
    </location>
</feature>
<feature type="compositionally biased region" description="Polar residues" evidence="1">
    <location>
        <begin position="170"/>
        <end position="179"/>
    </location>
</feature>
<dbReference type="AlphaFoldDB" id="A0A9W8M5U9"/>